<keyword evidence="2" id="KW-0378">Hydrolase</keyword>
<gene>
    <name evidence="2" type="ORF">GK047_02625</name>
</gene>
<evidence type="ECO:0000313" key="2">
    <source>
        <dbReference type="EMBL" id="NEW04912.1"/>
    </source>
</evidence>
<dbReference type="InterPro" id="IPR012338">
    <property type="entry name" value="Beta-lactam/transpept-like"/>
</dbReference>
<name>A0A6G3ZRZ6_9BACL</name>
<feature type="domain" description="Beta-lactamase-related" evidence="1">
    <location>
        <begin position="36"/>
        <end position="294"/>
    </location>
</feature>
<dbReference type="PANTHER" id="PTHR43283">
    <property type="entry name" value="BETA-LACTAMASE-RELATED"/>
    <property type="match status" value="1"/>
</dbReference>
<accession>A0A6G3ZRZ6</accession>
<dbReference type="Pfam" id="PF00144">
    <property type="entry name" value="Beta-lactamase"/>
    <property type="match status" value="1"/>
</dbReference>
<dbReference type="EMBL" id="JAAIKC010000001">
    <property type="protein sequence ID" value="NEW04912.1"/>
    <property type="molecule type" value="Genomic_DNA"/>
</dbReference>
<comment type="caution">
    <text evidence="2">The sequence shown here is derived from an EMBL/GenBank/DDBJ whole genome shotgun (WGS) entry which is preliminary data.</text>
</comment>
<evidence type="ECO:0000259" key="1">
    <source>
        <dbReference type="Pfam" id="PF00144"/>
    </source>
</evidence>
<dbReference type="Gene3D" id="3.40.710.10">
    <property type="entry name" value="DD-peptidase/beta-lactamase superfamily"/>
    <property type="match status" value="1"/>
</dbReference>
<dbReference type="InterPro" id="IPR001466">
    <property type="entry name" value="Beta-lactam-related"/>
</dbReference>
<organism evidence="2">
    <name type="scientific">Paenibacillus sp. SYP-B3998</name>
    <dbReference type="NCBI Taxonomy" id="2678564"/>
    <lineage>
        <taxon>Bacteria</taxon>
        <taxon>Bacillati</taxon>
        <taxon>Bacillota</taxon>
        <taxon>Bacilli</taxon>
        <taxon>Bacillales</taxon>
        <taxon>Paenibacillaceae</taxon>
        <taxon>Paenibacillus</taxon>
    </lineage>
</organism>
<dbReference type="PANTHER" id="PTHR43283:SF7">
    <property type="entry name" value="BETA-LACTAMASE-RELATED DOMAIN-CONTAINING PROTEIN"/>
    <property type="match status" value="1"/>
</dbReference>
<reference evidence="2" key="1">
    <citation type="submission" date="2020-02" db="EMBL/GenBank/DDBJ databases">
        <authorList>
            <person name="Shen X.-R."/>
            <person name="Zhang Y.-X."/>
        </authorList>
    </citation>
    <scope>NUCLEOTIDE SEQUENCE</scope>
    <source>
        <strain evidence="2">SYP-B3998</strain>
    </source>
</reference>
<dbReference type="SUPFAM" id="SSF56601">
    <property type="entry name" value="beta-lactamase/transpeptidase-like"/>
    <property type="match status" value="1"/>
</dbReference>
<dbReference type="AlphaFoldDB" id="A0A6G3ZRZ6"/>
<dbReference type="GO" id="GO:0016787">
    <property type="term" value="F:hydrolase activity"/>
    <property type="evidence" value="ECO:0007669"/>
    <property type="project" value="UniProtKB-KW"/>
</dbReference>
<dbReference type="InterPro" id="IPR050789">
    <property type="entry name" value="Diverse_Enzym_Activities"/>
</dbReference>
<protein>
    <submittedName>
        <fullName evidence="2">Serine hydrolase</fullName>
    </submittedName>
</protein>
<proteinExistence type="predicted"/>
<sequence>MNQSLPRSLPEAQGMPAEAIISFVKEIENRSLELHSFMVVRHGHVVAEGSWAPYSLERPHMLFSLSKSFTSTAIGWLVDEGRISLNDRVVSFFPEAVPAEVSQYVSDMTIHDLLIMGTGHAEDPSRETRDSENWVQAFLHAPVEYEPGTHFVYNSVATYMLSAILQEITGTTLLEYLQTRLMEPLGIQGATWESCPRGINVGGWGLMITTEDIAKFGQLYLQKGKWREEQILPESWVNRATSKQIANGSNPNSDWTQGYGYQFWRCRHAAYRGDGAFGQFCIVMPEQDTVIAITAGLSDMQAVLDVIWEQLLPVMNTEGLPLNPEASEALSEVLSRLSLHPPRLHATSTLETDIAGIQYELEDNEYQLRAISLAFTEDIVHLTYRDDKGEHTVHLGRQEWCEGRCSLYSKHEELVYGSATWQDAATLVVTIRYVETPFYLTLELAFTQGALTLHVRRNVSFDSVEPKAIAGKA</sequence>